<evidence type="ECO:0000256" key="5">
    <source>
        <dbReference type="ARBA" id="ARBA00023136"/>
    </source>
</evidence>
<dbReference type="InterPro" id="IPR027379">
    <property type="entry name" value="CLS_N"/>
</dbReference>
<protein>
    <submittedName>
        <fullName evidence="8">PLD nuclease N-terminal domain-containing protein</fullName>
    </submittedName>
</protein>
<evidence type="ECO:0000313" key="9">
    <source>
        <dbReference type="Proteomes" id="UP001597383"/>
    </source>
</evidence>
<evidence type="ECO:0000256" key="1">
    <source>
        <dbReference type="ARBA" id="ARBA00004651"/>
    </source>
</evidence>
<evidence type="ECO:0000256" key="3">
    <source>
        <dbReference type="ARBA" id="ARBA00022692"/>
    </source>
</evidence>
<keyword evidence="9" id="KW-1185">Reference proteome</keyword>
<gene>
    <name evidence="8" type="ORF">ACFSJF_03760</name>
</gene>
<dbReference type="RefSeq" id="WP_377555117.1">
    <property type="nucleotide sequence ID" value="NZ_JBHUHQ010000007.1"/>
</dbReference>
<accession>A0ABW4VUN5</accession>
<name>A0ABW4VUN5_9BACI</name>
<dbReference type="EMBL" id="JBHUHQ010000007">
    <property type="protein sequence ID" value="MFD2043389.1"/>
    <property type="molecule type" value="Genomic_DNA"/>
</dbReference>
<organism evidence="8 9">
    <name type="scientific">Ornithinibacillus salinisoli</name>
    <dbReference type="NCBI Taxonomy" id="1848459"/>
    <lineage>
        <taxon>Bacteria</taxon>
        <taxon>Bacillati</taxon>
        <taxon>Bacillota</taxon>
        <taxon>Bacilli</taxon>
        <taxon>Bacillales</taxon>
        <taxon>Bacillaceae</taxon>
        <taxon>Ornithinibacillus</taxon>
    </lineage>
</organism>
<sequence>MELLNEINWAVIAPILVIQGILIIIALIDLIRTNVTNGPKWLWVLIILFVTTLGPIIYFIFGRRQR</sequence>
<keyword evidence="5 6" id="KW-0472">Membrane</keyword>
<evidence type="ECO:0000256" key="6">
    <source>
        <dbReference type="SAM" id="Phobius"/>
    </source>
</evidence>
<reference evidence="9" key="1">
    <citation type="journal article" date="2019" name="Int. J. Syst. Evol. Microbiol.">
        <title>The Global Catalogue of Microorganisms (GCM) 10K type strain sequencing project: providing services to taxonomists for standard genome sequencing and annotation.</title>
        <authorList>
            <consortium name="The Broad Institute Genomics Platform"/>
            <consortium name="The Broad Institute Genome Sequencing Center for Infectious Disease"/>
            <person name="Wu L."/>
            <person name="Ma J."/>
        </authorList>
    </citation>
    <scope>NUCLEOTIDE SEQUENCE [LARGE SCALE GENOMIC DNA]</scope>
    <source>
        <strain evidence="9">R28</strain>
    </source>
</reference>
<keyword evidence="3 6" id="KW-0812">Transmembrane</keyword>
<keyword evidence="4 6" id="KW-1133">Transmembrane helix</keyword>
<feature type="transmembrane region" description="Helical" evidence="6">
    <location>
        <begin position="40"/>
        <end position="61"/>
    </location>
</feature>
<evidence type="ECO:0000256" key="4">
    <source>
        <dbReference type="ARBA" id="ARBA00022989"/>
    </source>
</evidence>
<evidence type="ECO:0000313" key="8">
    <source>
        <dbReference type="EMBL" id="MFD2043389.1"/>
    </source>
</evidence>
<feature type="transmembrane region" description="Helical" evidence="6">
    <location>
        <begin position="7"/>
        <end position="28"/>
    </location>
</feature>
<feature type="domain" description="Cardiolipin synthase N-terminal" evidence="7">
    <location>
        <begin position="21"/>
        <end position="63"/>
    </location>
</feature>
<evidence type="ECO:0000259" key="7">
    <source>
        <dbReference type="Pfam" id="PF13396"/>
    </source>
</evidence>
<comment type="subcellular location">
    <subcellularLocation>
        <location evidence="1">Cell membrane</location>
        <topology evidence="1">Multi-pass membrane protein</topology>
    </subcellularLocation>
</comment>
<dbReference type="Pfam" id="PF13396">
    <property type="entry name" value="PLDc_N"/>
    <property type="match status" value="1"/>
</dbReference>
<keyword evidence="2" id="KW-1003">Cell membrane</keyword>
<comment type="caution">
    <text evidence="8">The sequence shown here is derived from an EMBL/GenBank/DDBJ whole genome shotgun (WGS) entry which is preliminary data.</text>
</comment>
<dbReference type="Proteomes" id="UP001597383">
    <property type="component" value="Unassembled WGS sequence"/>
</dbReference>
<evidence type="ECO:0000256" key="2">
    <source>
        <dbReference type="ARBA" id="ARBA00022475"/>
    </source>
</evidence>
<proteinExistence type="predicted"/>